<protein>
    <submittedName>
        <fullName evidence="1">Uncharacterized protein</fullName>
    </submittedName>
</protein>
<accession>F5Y940</accession>
<dbReference type="HOGENOM" id="CLU_2653406_0_0_12"/>
<dbReference type="KEGG" id="taz:TREAZ_3280"/>
<dbReference type="EMBL" id="CP001841">
    <property type="protein sequence ID" value="AEF82313.1"/>
    <property type="molecule type" value="Genomic_DNA"/>
</dbReference>
<dbReference type="STRING" id="545695.TREAZ_3280"/>
<gene>
    <name evidence="1" type="ordered locus">TREAZ_3280</name>
</gene>
<sequence length="76" mass="8232">MARMTEEEADALDELWTKTTPEIDTSKSGFLTRSGFTMVSLDTVTAAYLQAKAAVSHHSVSELIGELVREKISASA</sequence>
<dbReference type="InParanoid" id="F5Y940"/>
<name>F5Y940_LEAAZ</name>
<evidence type="ECO:0000313" key="1">
    <source>
        <dbReference type="EMBL" id="AEF82313.1"/>
    </source>
</evidence>
<reference evidence="1 2" key="2">
    <citation type="journal article" date="2011" name="ISME J.">
        <title>RNA-seq reveals cooperative metabolic interactions between two termite-gut spirochete species in co-culture.</title>
        <authorList>
            <person name="Rosenthal A.Z."/>
            <person name="Matson E.G."/>
            <person name="Eldar A."/>
            <person name="Leadbetter J.R."/>
        </authorList>
    </citation>
    <scope>NUCLEOTIDE SEQUENCE [LARGE SCALE GENOMIC DNA]</scope>
    <source>
        <strain evidence="2">ATCC BAA-888 / DSM 13862 / ZAS-9</strain>
    </source>
</reference>
<proteinExistence type="predicted"/>
<evidence type="ECO:0000313" key="2">
    <source>
        <dbReference type="Proteomes" id="UP000009222"/>
    </source>
</evidence>
<dbReference type="OrthoDB" id="364766at2"/>
<organism evidence="1 2">
    <name type="scientific">Leadbettera azotonutricia (strain ATCC BAA-888 / DSM 13862 / ZAS-9)</name>
    <name type="common">Treponema azotonutricium</name>
    <dbReference type="NCBI Taxonomy" id="545695"/>
    <lineage>
        <taxon>Bacteria</taxon>
        <taxon>Pseudomonadati</taxon>
        <taxon>Spirochaetota</taxon>
        <taxon>Spirochaetia</taxon>
        <taxon>Spirochaetales</taxon>
        <taxon>Breznakiellaceae</taxon>
        <taxon>Leadbettera</taxon>
    </lineage>
</organism>
<dbReference type="eggNOG" id="ENOG5031DW9">
    <property type="taxonomic scope" value="Bacteria"/>
</dbReference>
<dbReference type="Proteomes" id="UP000009222">
    <property type="component" value="Chromosome"/>
</dbReference>
<dbReference type="AlphaFoldDB" id="F5Y940"/>
<dbReference type="RefSeq" id="WP_015712282.1">
    <property type="nucleotide sequence ID" value="NC_015577.1"/>
</dbReference>
<reference evidence="2" key="1">
    <citation type="submission" date="2009-12" db="EMBL/GenBank/DDBJ databases">
        <title>Complete sequence of Treponema azotonutricium strain ZAS-9.</title>
        <authorList>
            <person name="Tetu S.G."/>
            <person name="Matson E."/>
            <person name="Ren Q."/>
            <person name="Seshadri R."/>
            <person name="Elbourne L."/>
            <person name="Hassan K.A."/>
            <person name="Durkin A."/>
            <person name="Radune D."/>
            <person name="Mohamoud Y."/>
            <person name="Shay R."/>
            <person name="Jin S."/>
            <person name="Zhang X."/>
            <person name="Lucey K."/>
            <person name="Ballor N.R."/>
            <person name="Ottesen E."/>
            <person name="Rosenthal R."/>
            <person name="Allen A."/>
            <person name="Leadbetter J.R."/>
            <person name="Paulsen I.T."/>
        </authorList>
    </citation>
    <scope>NUCLEOTIDE SEQUENCE [LARGE SCALE GENOMIC DNA]</scope>
    <source>
        <strain evidence="2">ATCC BAA-888 / DSM 13862 / ZAS-9</strain>
    </source>
</reference>
<keyword evidence="2" id="KW-1185">Reference proteome</keyword>